<dbReference type="CDD" id="cd02440">
    <property type="entry name" value="AdoMet_MTases"/>
    <property type="match status" value="1"/>
</dbReference>
<dbReference type="AlphaFoldDB" id="A0A1F4V919"/>
<dbReference type="Gene3D" id="3.40.50.150">
    <property type="entry name" value="Vaccinia Virus protein VP39"/>
    <property type="match status" value="1"/>
</dbReference>
<sequence length="237" mass="27527">MFYTKIKRIQQRIAVADKNALDQRRDFIDLLQSTKLPNNSQAISVSVGDGIWDYWVAQHKPEVKKIIATDIVDCPVDKRDIKLLRGRLDWQFKKVKPEQKLPFPTATFDLAFHCDVIEHVRKPYLFLDEQYRVLKKGGYLLLNTPNLLRPVNLIKLLMGKLFFPINLGESDKLADCTHIQEFTIWGLTNMLEEVGFKIVSQKFSFFGIYPFNIRLSKESNTLTKQCLSHSLTILARK</sequence>
<accession>A0A1F4V919</accession>
<proteinExistence type="predicted"/>
<protein>
    <recommendedName>
        <fullName evidence="3">Methyltransferase type 11 domain-containing protein</fullName>
    </recommendedName>
</protein>
<comment type="caution">
    <text evidence="1">The sequence shown here is derived from an EMBL/GenBank/DDBJ whole genome shotgun (WGS) entry which is preliminary data.</text>
</comment>
<dbReference type="SUPFAM" id="SSF53335">
    <property type="entry name" value="S-adenosyl-L-methionine-dependent methyltransferases"/>
    <property type="match status" value="1"/>
</dbReference>
<reference evidence="1 2" key="1">
    <citation type="journal article" date="2016" name="Nat. Commun.">
        <title>Thousands of microbial genomes shed light on interconnected biogeochemical processes in an aquifer system.</title>
        <authorList>
            <person name="Anantharaman K."/>
            <person name="Brown C.T."/>
            <person name="Hug L.A."/>
            <person name="Sharon I."/>
            <person name="Castelle C.J."/>
            <person name="Probst A.J."/>
            <person name="Thomas B.C."/>
            <person name="Singh A."/>
            <person name="Wilkins M.J."/>
            <person name="Karaoz U."/>
            <person name="Brodie E.L."/>
            <person name="Williams K.H."/>
            <person name="Hubbard S.S."/>
            <person name="Banfield J.F."/>
        </authorList>
    </citation>
    <scope>NUCLEOTIDE SEQUENCE [LARGE SCALE GENOMIC DNA]</scope>
</reference>
<evidence type="ECO:0000313" key="1">
    <source>
        <dbReference type="EMBL" id="OGC53696.1"/>
    </source>
</evidence>
<dbReference type="Pfam" id="PF13489">
    <property type="entry name" value="Methyltransf_23"/>
    <property type="match status" value="1"/>
</dbReference>
<organism evidence="1 2">
    <name type="scientific">candidate division WWE3 bacterium RIFCSPHIGHO2_01_FULL_43_9</name>
    <dbReference type="NCBI Taxonomy" id="1802618"/>
    <lineage>
        <taxon>Bacteria</taxon>
        <taxon>Katanobacteria</taxon>
    </lineage>
</organism>
<dbReference type="Proteomes" id="UP000176853">
    <property type="component" value="Unassembled WGS sequence"/>
</dbReference>
<gene>
    <name evidence="1" type="ORF">A2709_03415</name>
</gene>
<dbReference type="EMBL" id="MEVB01000003">
    <property type="protein sequence ID" value="OGC53696.1"/>
    <property type="molecule type" value="Genomic_DNA"/>
</dbReference>
<dbReference type="InterPro" id="IPR029063">
    <property type="entry name" value="SAM-dependent_MTases_sf"/>
</dbReference>
<name>A0A1F4V919_UNCKA</name>
<evidence type="ECO:0000313" key="2">
    <source>
        <dbReference type="Proteomes" id="UP000176853"/>
    </source>
</evidence>
<evidence type="ECO:0008006" key="3">
    <source>
        <dbReference type="Google" id="ProtNLM"/>
    </source>
</evidence>